<proteinExistence type="inferred from homology"/>
<comment type="similarity">
    <text evidence="2 6">Belongs to the class-I pyridoxal-phosphate-dependent aminotransferase family.</text>
</comment>
<evidence type="ECO:0000256" key="4">
    <source>
        <dbReference type="ARBA" id="ARBA00022679"/>
    </source>
</evidence>
<organism evidence="8 9">
    <name type="scientific">Clostridium ljungdahlii</name>
    <dbReference type="NCBI Taxonomy" id="1538"/>
    <lineage>
        <taxon>Bacteria</taxon>
        <taxon>Bacillati</taxon>
        <taxon>Bacillota</taxon>
        <taxon>Clostridia</taxon>
        <taxon>Eubacteriales</taxon>
        <taxon>Clostridiaceae</taxon>
        <taxon>Clostridium</taxon>
    </lineage>
</organism>
<gene>
    <name evidence="8" type="ORF">WY13_03902</name>
</gene>
<evidence type="ECO:0000256" key="1">
    <source>
        <dbReference type="ARBA" id="ARBA00001933"/>
    </source>
</evidence>
<dbReference type="Pfam" id="PF00155">
    <property type="entry name" value="Aminotran_1_2"/>
    <property type="match status" value="1"/>
</dbReference>
<dbReference type="Proteomes" id="UP000077407">
    <property type="component" value="Unassembled WGS sequence"/>
</dbReference>
<dbReference type="CDD" id="cd00609">
    <property type="entry name" value="AAT_like"/>
    <property type="match status" value="1"/>
</dbReference>
<comment type="cofactor">
    <cofactor evidence="1 6">
        <name>pyridoxal 5'-phosphate</name>
        <dbReference type="ChEBI" id="CHEBI:597326"/>
    </cofactor>
</comment>
<name>A0A168L912_9CLOT</name>
<keyword evidence="3 6" id="KW-0032">Aminotransferase</keyword>
<dbReference type="InterPro" id="IPR004839">
    <property type="entry name" value="Aminotransferase_I/II_large"/>
</dbReference>
<dbReference type="InterPro" id="IPR015421">
    <property type="entry name" value="PyrdxlP-dep_Trfase_major"/>
</dbReference>
<dbReference type="InterPro" id="IPR050596">
    <property type="entry name" value="AspAT/PAT-like"/>
</dbReference>
<dbReference type="NCBIfam" id="NF005744">
    <property type="entry name" value="PRK07568.1"/>
    <property type="match status" value="1"/>
</dbReference>
<accession>A0A168L912</accession>
<dbReference type="Gene3D" id="3.90.1150.10">
    <property type="entry name" value="Aspartate Aminotransferase, domain 1"/>
    <property type="match status" value="1"/>
</dbReference>
<dbReference type="InterPro" id="IPR015424">
    <property type="entry name" value="PyrdxlP-dep_Trfase"/>
</dbReference>
<sequence>MKLSNRILKMQFSPIRKLAPYAAEAKKRGTKVYHLNIGQPDVRTPDIFFKAISNFKENVLKYTESQGMDALQESFIEYYKKWGTEFTKDELLITNGGSEAIMLTFITLCDPGDEILSPEPFYTNYNGFAQVASAKMVPYLTKAEEGFHLPPKEVIESKITNKTRALMISNPGNPTGTVYTAEELRMLGDIAKEHDLFLIADEVYREFVYDGLKYTSALTLKDIEDRVIIVDSISKRYSACGARIGLVASKNKNLIYNIMKLCQSRLCVPTVEQIGAAALKDTPESYFIETRKEYQKRRDILMDGLKKIPGVVCQKPTGAFYIVAKLPVPDAEDFAKYLLTEFSKDGKTVMVAPAGGFYATPGLGKDEVRISYCLNCDDLKDAMGLLKVALEEYQKLKNK</sequence>
<dbReference type="GO" id="GO:0008483">
    <property type="term" value="F:transaminase activity"/>
    <property type="evidence" value="ECO:0007669"/>
    <property type="project" value="UniProtKB-KW"/>
</dbReference>
<dbReference type="GO" id="GO:0006520">
    <property type="term" value="P:amino acid metabolic process"/>
    <property type="evidence" value="ECO:0007669"/>
    <property type="project" value="InterPro"/>
</dbReference>
<dbReference type="Gene3D" id="3.40.640.10">
    <property type="entry name" value="Type I PLP-dependent aspartate aminotransferase-like (Major domain)"/>
    <property type="match status" value="1"/>
</dbReference>
<dbReference type="InterPro" id="IPR015422">
    <property type="entry name" value="PyrdxlP-dep_Trfase_small"/>
</dbReference>
<comment type="caution">
    <text evidence="8">The sequence shown here is derived from an EMBL/GenBank/DDBJ whole genome shotgun (WGS) entry which is preliminary data.</text>
</comment>
<evidence type="ECO:0000256" key="6">
    <source>
        <dbReference type="RuleBase" id="RU000481"/>
    </source>
</evidence>
<evidence type="ECO:0000256" key="3">
    <source>
        <dbReference type="ARBA" id="ARBA00022576"/>
    </source>
</evidence>
<evidence type="ECO:0000259" key="7">
    <source>
        <dbReference type="Pfam" id="PF00155"/>
    </source>
</evidence>
<dbReference type="AlphaFoldDB" id="A0A168L912"/>
<evidence type="ECO:0000256" key="5">
    <source>
        <dbReference type="ARBA" id="ARBA00022898"/>
    </source>
</evidence>
<protein>
    <recommendedName>
        <fullName evidence="6">Aminotransferase</fullName>
        <ecNumber evidence="6">2.6.1.-</ecNumber>
    </recommendedName>
</protein>
<keyword evidence="4 6" id="KW-0808">Transferase</keyword>
<evidence type="ECO:0000256" key="2">
    <source>
        <dbReference type="ARBA" id="ARBA00007441"/>
    </source>
</evidence>
<evidence type="ECO:0000313" key="9">
    <source>
        <dbReference type="Proteomes" id="UP000077407"/>
    </source>
</evidence>
<dbReference type="EMBL" id="LITT01000064">
    <property type="protein sequence ID" value="OAA82834.1"/>
    <property type="molecule type" value="Genomic_DNA"/>
</dbReference>
<dbReference type="GO" id="GO:0030170">
    <property type="term" value="F:pyridoxal phosphate binding"/>
    <property type="evidence" value="ECO:0007669"/>
    <property type="project" value="InterPro"/>
</dbReference>
<dbReference type="PANTHER" id="PTHR46383">
    <property type="entry name" value="ASPARTATE AMINOTRANSFERASE"/>
    <property type="match status" value="1"/>
</dbReference>
<dbReference type="SUPFAM" id="SSF53383">
    <property type="entry name" value="PLP-dependent transferases"/>
    <property type="match status" value="1"/>
</dbReference>
<dbReference type="PRINTS" id="PR00753">
    <property type="entry name" value="ACCSYNTHASE"/>
</dbReference>
<dbReference type="OrthoDB" id="9802328at2"/>
<dbReference type="PROSITE" id="PS00105">
    <property type="entry name" value="AA_TRANSFER_CLASS_1"/>
    <property type="match status" value="1"/>
</dbReference>
<dbReference type="EC" id="2.6.1.-" evidence="6"/>
<reference evidence="8 9" key="1">
    <citation type="journal article" date="2015" name="Biotechnol. Bioeng.">
        <title>Genome sequence and phenotypic characterization of Caulobacter segnis.</title>
        <authorList>
            <person name="Patel S."/>
            <person name="Fletcher B."/>
            <person name="Scott D.C."/>
            <person name="Ely B."/>
        </authorList>
    </citation>
    <scope>NUCLEOTIDE SEQUENCE [LARGE SCALE GENOMIC DNA]</scope>
    <source>
        <strain evidence="8 9">ERI-2</strain>
    </source>
</reference>
<dbReference type="RefSeq" id="WP_063557132.1">
    <property type="nucleotide sequence ID" value="NZ_LITT01000064.1"/>
</dbReference>
<feature type="domain" description="Aminotransferase class I/classII large" evidence="7">
    <location>
        <begin position="31"/>
        <end position="379"/>
    </location>
</feature>
<keyword evidence="5" id="KW-0663">Pyridoxal phosphate</keyword>
<evidence type="ECO:0000313" key="8">
    <source>
        <dbReference type="EMBL" id="OAA82834.1"/>
    </source>
</evidence>
<dbReference type="PATRIC" id="fig|1538.10.peg.3974"/>
<dbReference type="PANTHER" id="PTHR46383:SF2">
    <property type="entry name" value="AMINOTRANSFERASE"/>
    <property type="match status" value="1"/>
</dbReference>
<dbReference type="InterPro" id="IPR004838">
    <property type="entry name" value="NHTrfase_class1_PyrdxlP-BS"/>
</dbReference>